<feature type="domain" description="NF-kappa-B-activating protein C-terminal" evidence="3">
    <location>
        <begin position="64"/>
        <end position="162"/>
    </location>
</feature>
<evidence type="ECO:0000256" key="1">
    <source>
        <dbReference type="ARBA" id="ARBA00009313"/>
    </source>
</evidence>
<comment type="similarity">
    <text evidence="1">Belongs to the NKAP family.</text>
</comment>
<comment type="caution">
    <text evidence="4">The sequence shown here is derived from an EMBL/GenBank/DDBJ whole genome shotgun (WGS) entry which is preliminary data.</text>
</comment>
<sequence length="183" mass="20010">MVMIVVVKQVVAEVWAQEAALFSAWMASLRAKQEAATAARLQEEEENAVIGPQLPAVAPGSRGNYGGFLRPGEGDAMAAYVQSGKRIPRRGEVGLTSDEISNFESLGYIMSGSRHSRMNAVRIRKENQIYSAEEKAALAMFNFEANKRKEEKVLEDMKRLVEQTMGTGSEPGSEAVEEEAVKA</sequence>
<dbReference type="InterPro" id="IPR040466">
    <property type="entry name" value="NKAP"/>
</dbReference>
<dbReference type="PANTHER" id="PTHR13087:SF0">
    <property type="entry name" value="NFKB ACTIVATING PROTEIN LIKE"/>
    <property type="match status" value="1"/>
</dbReference>
<dbReference type="PANTHER" id="PTHR13087">
    <property type="entry name" value="NF-KAPPA B ACTIVATING PROTEIN"/>
    <property type="match status" value="1"/>
</dbReference>
<dbReference type="EMBL" id="BLLF01000095">
    <property type="protein sequence ID" value="GFH07463.1"/>
    <property type="molecule type" value="Genomic_DNA"/>
</dbReference>
<evidence type="ECO:0000313" key="4">
    <source>
        <dbReference type="EMBL" id="GFH07463.1"/>
    </source>
</evidence>
<dbReference type="GO" id="GO:0003682">
    <property type="term" value="F:chromatin binding"/>
    <property type="evidence" value="ECO:0007669"/>
    <property type="project" value="InterPro"/>
</dbReference>
<evidence type="ECO:0000256" key="2">
    <source>
        <dbReference type="SAM" id="MobiDB-lite"/>
    </source>
</evidence>
<reference evidence="4 5" key="1">
    <citation type="submission" date="2020-02" db="EMBL/GenBank/DDBJ databases">
        <title>Draft genome sequence of Haematococcus lacustris strain NIES-144.</title>
        <authorList>
            <person name="Morimoto D."/>
            <person name="Nakagawa S."/>
            <person name="Yoshida T."/>
            <person name="Sawayama S."/>
        </authorList>
    </citation>
    <scope>NUCLEOTIDE SEQUENCE [LARGE SCALE GENOMIC DNA]</scope>
    <source>
        <strain evidence="4 5">NIES-144</strain>
    </source>
</reference>
<dbReference type="GO" id="GO:0010468">
    <property type="term" value="P:regulation of gene expression"/>
    <property type="evidence" value="ECO:0007669"/>
    <property type="project" value="TreeGrafter"/>
</dbReference>
<organism evidence="4 5">
    <name type="scientific">Haematococcus lacustris</name>
    <name type="common">Green alga</name>
    <name type="synonym">Haematococcus pluvialis</name>
    <dbReference type="NCBI Taxonomy" id="44745"/>
    <lineage>
        <taxon>Eukaryota</taxon>
        <taxon>Viridiplantae</taxon>
        <taxon>Chlorophyta</taxon>
        <taxon>core chlorophytes</taxon>
        <taxon>Chlorophyceae</taxon>
        <taxon>CS clade</taxon>
        <taxon>Chlamydomonadales</taxon>
        <taxon>Haematococcaceae</taxon>
        <taxon>Haematococcus</taxon>
    </lineage>
</organism>
<keyword evidence="5" id="KW-1185">Reference proteome</keyword>
<dbReference type="InterPro" id="IPR009269">
    <property type="entry name" value="NKAP_C"/>
</dbReference>
<dbReference type="AlphaFoldDB" id="A0A699YBL7"/>
<protein>
    <submittedName>
        <fullName evidence="4">Nkap_C domain-containing protein</fullName>
    </submittedName>
</protein>
<evidence type="ECO:0000313" key="5">
    <source>
        <dbReference type="Proteomes" id="UP000485058"/>
    </source>
</evidence>
<feature type="region of interest" description="Disordered" evidence="2">
    <location>
        <begin position="163"/>
        <end position="183"/>
    </location>
</feature>
<proteinExistence type="inferred from homology"/>
<name>A0A699YBL7_HAELA</name>
<dbReference type="Proteomes" id="UP000485058">
    <property type="component" value="Unassembled WGS sequence"/>
</dbReference>
<gene>
    <name evidence="4" type="ORF">HaLaN_02263</name>
</gene>
<dbReference type="Pfam" id="PF06047">
    <property type="entry name" value="Nkap_C"/>
    <property type="match status" value="1"/>
</dbReference>
<dbReference type="GO" id="GO:0005634">
    <property type="term" value="C:nucleus"/>
    <property type="evidence" value="ECO:0007669"/>
    <property type="project" value="TreeGrafter"/>
</dbReference>
<accession>A0A699YBL7</accession>
<evidence type="ECO:0000259" key="3">
    <source>
        <dbReference type="Pfam" id="PF06047"/>
    </source>
</evidence>